<dbReference type="GO" id="GO:0006352">
    <property type="term" value="P:DNA-templated transcription initiation"/>
    <property type="evidence" value="ECO:0007669"/>
    <property type="project" value="InterPro"/>
</dbReference>
<dbReference type="Pfam" id="PF04542">
    <property type="entry name" value="Sigma70_r2"/>
    <property type="match status" value="1"/>
</dbReference>
<keyword evidence="1" id="KW-0805">Transcription regulation</keyword>
<keyword evidence="7" id="KW-1185">Reference proteome</keyword>
<evidence type="ECO:0000256" key="1">
    <source>
        <dbReference type="ARBA" id="ARBA00023015"/>
    </source>
</evidence>
<keyword evidence="3" id="KW-0238">DNA-binding</keyword>
<dbReference type="PANTHER" id="PTHR43133:SF8">
    <property type="entry name" value="RNA POLYMERASE SIGMA FACTOR HI_1459-RELATED"/>
    <property type="match status" value="1"/>
</dbReference>
<dbReference type="PANTHER" id="PTHR43133">
    <property type="entry name" value="RNA POLYMERASE ECF-TYPE SIGMA FACTO"/>
    <property type="match status" value="1"/>
</dbReference>
<keyword evidence="2" id="KW-0731">Sigma factor</keyword>
<evidence type="ECO:0000313" key="7">
    <source>
        <dbReference type="Proteomes" id="UP000199545"/>
    </source>
</evidence>
<protein>
    <submittedName>
        <fullName evidence="6">RNA polymerase sigma factor, sigma-70 family</fullName>
    </submittedName>
</protein>
<dbReference type="InterPro" id="IPR007627">
    <property type="entry name" value="RNA_pol_sigma70_r2"/>
</dbReference>
<dbReference type="GO" id="GO:0003677">
    <property type="term" value="F:DNA binding"/>
    <property type="evidence" value="ECO:0007669"/>
    <property type="project" value="UniProtKB-KW"/>
</dbReference>
<sequence>MIKDITQEVFLAIWKNARQFSGHSSVAAWVFSIARNKMMDKLRARYKRQEVLLDENQDDSSIMKRDFTEQIVEDIGIDIALDSLEPIYKELTYLVLIQGLSIKK</sequence>
<reference evidence="6 7" key="1">
    <citation type="submission" date="2016-10" db="EMBL/GenBank/DDBJ databases">
        <authorList>
            <person name="de Groot N.N."/>
        </authorList>
    </citation>
    <scope>NUCLEOTIDE SEQUENCE [LARGE SCALE GENOMIC DNA]</scope>
    <source>
        <strain evidence="6 7">DSM 44778</strain>
    </source>
</reference>
<evidence type="ECO:0000259" key="5">
    <source>
        <dbReference type="Pfam" id="PF04542"/>
    </source>
</evidence>
<evidence type="ECO:0000313" key="6">
    <source>
        <dbReference type="EMBL" id="SFJ63107.1"/>
    </source>
</evidence>
<dbReference type="InterPro" id="IPR039425">
    <property type="entry name" value="RNA_pol_sigma-70-like"/>
</dbReference>
<dbReference type="STRING" id="46223.SAMN05421852_11489"/>
<proteinExistence type="predicted"/>
<dbReference type="EMBL" id="FORR01000014">
    <property type="protein sequence ID" value="SFJ63107.1"/>
    <property type="molecule type" value="Genomic_DNA"/>
</dbReference>
<evidence type="ECO:0000256" key="3">
    <source>
        <dbReference type="ARBA" id="ARBA00023125"/>
    </source>
</evidence>
<organism evidence="6 7">
    <name type="scientific">Thermoflavimicrobium dichotomicum</name>
    <dbReference type="NCBI Taxonomy" id="46223"/>
    <lineage>
        <taxon>Bacteria</taxon>
        <taxon>Bacillati</taxon>
        <taxon>Bacillota</taxon>
        <taxon>Bacilli</taxon>
        <taxon>Bacillales</taxon>
        <taxon>Thermoactinomycetaceae</taxon>
        <taxon>Thermoflavimicrobium</taxon>
    </lineage>
</organism>
<dbReference type="InterPro" id="IPR014284">
    <property type="entry name" value="RNA_pol_sigma-70_dom"/>
</dbReference>
<dbReference type="GO" id="GO:0016987">
    <property type="term" value="F:sigma factor activity"/>
    <property type="evidence" value="ECO:0007669"/>
    <property type="project" value="UniProtKB-KW"/>
</dbReference>
<keyword evidence="4" id="KW-0804">Transcription</keyword>
<evidence type="ECO:0000256" key="4">
    <source>
        <dbReference type="ARBA" id="ARBA00023163"/>
    </source>
</evidence>
<gene>
    <name evidence="6" type="ORF">SAMN05421852_11489</name>
</gene>
<dbReference type="InterPro" id="IPR013325">
    <property type="entry name" value="RNA_pol_sigma_r2"/>
</dbReference>
<dbReference type="SUPFAM" id="SSF88946">
    <property type="entry name" value="Sigma2 domain of RNA polymerase sigma factors"/>
    <property type="match status" value="1"/>
</dbReference>
<dbReference type="NCBIfam" id="TIGR02937">
    <property type="entry name" value="sigma70-ECF"/>
    <property type="match status" value="1"/>
</dbReference>
<name>A0A1I3T0M3_9BACL</name>
<dbReference type="Gene3D" id="1.10.1740.10">
    <property type="match status" value="1"/>
</dbReference>
<evidence type="ECO:0000256" key="2">
    <source>
        <dbReference type="ARBA" id="ARBA00023082"/>
    </source>
</evidence>
<accession>A0A1I3T0M3</accession>
<feature type="domain" description="RNA polymerase sigma-70 region 2" evidence="5">
    <location>
        <begin position="3"/>
        <end position="45"/>
    </location>
</feature>
<dbReference type="Proteomes" id="UP000199545">
    <property type="component" value="Unassembled WGS sequence"/>
</dbReference>
<dbReference type="AlphaFoldDB" id="A0A1I3T0M3"/>